<reference evidence="1 2" key="1">
    <citation type="submission" date="2024-10" db="EMBL/GenBank/DDBJ databases">
        <title>Paracoccus drimophilus sp. nov., a novel bacterium from corn roots in Hunan.</title>
        <authorList>
            <person name="Li X."/>
        </authorList>
    </citation>
    <scope>NUCLEOTIDE SEQUENCE [LARGE SCALE GENOMIC DNA]</scope>
    <source>
        <strain evidence="1 2">NGMCC 1.201697</strain>
    </source>
</reference>
<name>A0ABW7LS24_9RHOB</name>
<dbReference type="EMBL" id="JBIMPR010000026">
    <property type="protein sequence ID" value="MFH5776925.1"/>
    <property type="molecule type" value="Genomic_DNA"/>
</dbReference>
<sequence>MTARQGEIEDDRRVRAIKQSRFWEQRRKVHLLTGLPQCGCCGGGYAAVDRDYLASSAARKLGACTQRRAFRRGDLMALILVLLRDRVMQPAAVASFISAYGS</sequence>
<dbReference type="RefSeq" id="WP_395135936.1">
    <property type="nucleotide sequence ID" value="NZ_JBIMPR010000026.1"/>
</dbReference>
<keyword evidence="2" id="KW-1185">Reference proteome</keyword>
<gene>
    <name evidence="1" type="ORF">ACHFJ0_21995</name>
</gene>
<evidence type="ECO:0000313" key="1">
    <source>
        <dbReference type="EMBL" id="MFH5776925.1"/>
    </source>
</evidence>
<proteinExistence type="predicted"/>
<dbReference type="Proteomes" id="UP001609376">
    <property type="component" value="Unassembled WGS sequence"/>
</dbReference>
<accession>A0ABW7LS24</accession>
<evidence type="ECO:0000313" key="2">
    <source>
        <dbReference type="Proteomes" id="UP001609376"/>
    </source>
</evidence>
<comment type="caution">
    <text evidence="1">The sequence shown here is derived from an EMBL/GenBank/DDBJ whole genome shotgun (WGS) entry which is preliminary data.</text>
</comment>
<protein>
    <submittedName>
        <fullName evidence="1">Uncharacterized protein</fullName>
    </submittedName>
</protein>
<organism evidence="1 2">
    <name type="scientific">Paracoccus broussonetiae subsp. drimophilus</name>
    <dbReference type="NCBI Taxonomy" id="3373869"/>
    <lineage>
        <taxon>Bacteria</taxon>
        <taxon>Pseudomonadati</taxon>
        <taxon>Pseudomonadota</taxon>
        <taxon>Alphaproteobacteria</taxon>
        <taxon>Rhodobacterales</taxon>
        <taxon>Paracoccaceae</taxon>
        <taxon>Paracoccus</taxon>
        <taxon>Paracoccus broussonetiae</taxon>
    </lineage>
</organism>